<comment type="caution">
    <text evidence="2">The sequence shown here is derived from an EMBL/GenBank/DDBJ whole genome shotgun (WGS) entry which is preliminary data.</text>
</comment>
<evidence type="ECO:0000313" key="3">
    <source>
        <dbReference type="Proteomes" id="UP000712600"/>
    </source>
</evidence>
<accession>A0A8S9SLP8</accession>
<protein>
    <submittedName>
        <fullName evidence="2">Uncharacterized protein</fullName>
    </submittedName>
</protein>
<proteinExistence type="predicted"/>
<evidence type="ECO:0000313" key="2">
    <source>
        <dbReference type="EMBL" id="KAF3602882.1"/>
    </source>
</evidence>
<dbReference type="Proteomes" id="UP000712600">
    <property type="component" value="Unassembled WGS sequence"/>
</dbReference>
<dbReference type="AlphaFoldDB" id="A0A8S9SLP8"/>
<feature type="region of interest" description="Disordered" evidence="1">
    <location>
        <begin position="138"/>
        <end position="162"/>
    </location>
</feature>
<name>A0A8S9SLP8_BRACR</name>
<organism evidence="2 3">
    <name type="scientific">Brassica cretica</name>
    <name type="common">Mustard</name>
    <dbReference type="NCBI Taxonomy" id="69181"/>
    <lineage>
        <taxon>Eukaryota</taxon>
        <taxon>Viridiplantae</taxon>
        <taxon>Streptophyta</taxon>
        <taxon>Embryophyta</taxon>
        <taxon>Tracheophyta</taxon>
        <taxon>Spermatophyta</taxon>
        <taxon>Magnoliopsida</taxon>
        <taxon>eudicotyledons</taxon>
        <taxon>Gunneridae</taxon>
        <taxon>Pentapetalae</taxon>
        <taxon>rosids</taxon>
        <taxon>malvids</taxon>
        <taxon>Brassicales</taxon>
        <taxon>Brassicaceae</taxon>
        <taxon>Brassiceae</taxon>
        <taxon>Brassica</taxon>
    </lineage>
</organism>
<feature type="compositionally biased region" description="Polar residues" evidence="1">
    <location>
        <begin position="41"/>
        <end position="54"/>
    </location>
</feature>
<reference evidence="2" key="1">
    <citation type="submission" date="2019-12" db="EMBL/GenBank/DDBJ databases">
        <title>Genome sequencing and annotation of Brassica cretica.</title>
        <authorList>
            <person name="Studholme D.J."/>
            <person name="Sarris P."/>
        </authorList>
    </citation>
    <scope>NUCLEOTIDE SEQUENCE</scope>
    <source>
        <strain evidence="2">PFS-109/04</strain>
        <tissue evidence="2">Leaf</tissue>
    </source>
</reference>
<dbReference type="EMBL" id="QGKX02000004">
    <property type="protein sequence ID" value="KAF3602882.1"/>
    <property type="molecule type" value="Genomic_DNA"/>
</dbReference>
<feature type="compositionally biased region" description="Basic and acidic residues" evidence="1">
    <location>
        <begin position="15"/>
        <end position="32"/>
    </location>
</feature>
<evidence type="ECO:0000256" key="1">
    <source>
        <dbReference type="SAM" id="MobiDB-lite"/>
    </source>
</evidence>
<sequence length="162" mass="18172">MYSQDQPVRQHIHSRTHESHRESHYQWREKTLPKVPPLVQNHASPSTRIQSPPTQEMLPPRPLGRNLETCDFPQLPPIPSTEEVMTELPEVTIQYINYPDPIESAARRQRVHQSDARGDMEEAAANIIAAATTARTAMLPPPVHPSETTIILGDSHLSGPST</sequence>
<gene>
    <name evidence="2" type="ORF">F2Q69_00037949</name>
</gene>
<feature type="region of interest" description="Disordered" evidence="1">
    <location>
        <begin position="1"/>
        <end position="80"/>
    </location>
</feature>